<comment type="pathway">
    <text evidence="2">Glycolipid biosynthesis.</text>
</comment>
<dbReference type="InterPro" id="IPR038577">
    <property type="entry name" value="GT10-like_C_sf"/>
</dbReference>
<feature type="domain" description="Fucosyltransferase C-terminal" evidence="25">
    <location>
        <begin position="269"/>
        <end position="449"/>
    </location>
</feature>
<comment type="catalytic activity">
    <reaction evidence="19">
        <text>an N-acetyl-alpha-neuraminyl-(2-&gt;3)-beta-D-galactosyl-(1-&gt;4)-N-acetyl-beta-D-glucosaminyl derivative + GDP-beta-L-fucose = an alpha-Neu5Ac-(2-&gt;3)-beta-D-Gal-(1-&gt;4)-[alpha-L-Fuc-(1-&gt;3)]-beta-D-GlcNAc derivative + GDP + H(+)</text>
        <dbReference type="Rhea" id="RHEA:56076"/>
        <dbReference type="ChEBI" id="CHEBI:15378"/>
        <dbReference type="ChEBI" id="CHEBI:57273"/>
        <dbReference type="ChEBI" id="CHEBI:58189"/>
        <dbReference type="ChEBI" id="CHEBI:136545"/>
        <dbReference type="ChEBI" id="CHEBI:139509"/>
    </reaction>
    <physiologicalReaction direction="left-to-right" evidence="19">
        <dbReference type="Rhea" id="RHEA:56077"/>
    </physiologicalReaction>
</comment>
<comment type="subunit">
    <text evidence="4">Homodimer.</text>
</comment>
<evidence type="ECO:0000256" key="8">
    <source>
        <dbReference type="ARBA" id="ARBA00022968"/>
    </source>
</evidence>
<dbReference type="PANTHER" id="PTHR11929">
    <property type="entry name" value="ALPHA- 1,3 -FUCOSYLTRANSFERASE"/>
    <property type="match status" value="1"/>
</dbReference>
<evidence type="ECO:0000259" key="26">
    <source>
        <dbReference type="Pfam" id="PF17039"/>
    </source>
</evidence>
<evidence type="ECO:0000256" key="15">
    <source>
        <dbReference type="ARBA" id="ARBA00029329"/>
    </source>
</evidence>
<keyword evidence="11" id="KW-0443">Lipid metabolism</keyword>
<evidence type="ECO:0000256" key="10">
    <source>
        <dbReference type="ARBA" id="ARBA00023034"/>
    </source>
</evidence>
<feature type="transmembrane region" description="Helical" evidence="24">
    <location>
        <begin position="103"/>
        <end position="123"/>
    </location>
</feature>
<keyword evidence="12 24" id="KW-0472">Membrane</keyword>
<comment type="similarity">
    <text evidence="3 24">Belongs to the glycosyltransferase 10 family.</text>
</comment>
<comment type="subcellular location">
    <subcellularLocation>
        <location evidence="24">Golgi apparatus</location>
        <location evidence="24">Golgi stack membrane</location>
        <topology evidence="24">Single-pass type II membrane protein</topology>
    </subcellularLocation>
    <subcellularLocation>
        <location evidence="21">Golgi apparatus</location>
        <location evidence="21">trans-Golgi network membrane</location>
        <topology evidence="21">Single-pass type II membrane protein</topology>
    </subcellularLocation>
</comment>
<evidence type="ECO:0000256" key="24">
    <source>
        <dbReference type="RuleBase" id="RU003832"/>
    </source>
</evidence>
<evidence type="ECO:0000256" key="5">
    <source>
        <dbReference type="ARBA" id="ARBA00022676"/>
    </source>
</evidence>
<dbReference type="SUPFAM" id="SSF53756">
    <property type="entry name" value="UDP-Glycosyltransferase/glycogen phosphorylase"/>
    <property type="match status" value="1"/>
</dbReference>
<keyword evidence="5 24" id="KW-0328">Glycosyltransferase</keyword>
<evidence type="ECO:0000313" key="27">
    <source>
        <dbReference type="Ensembl" id="ENSGACP00000058736.1"/>
    </source>
</evidence>
<dbReference type="InterPro" id="IPR031481">
    <property type="entry name" value="Glyco_tran_10_N"/>
</dbReference>
<dbReference type="FunFam" id="3.40.50.11660:FF:000001">
    <property type="entry name" value="alpha-(1,3)-fucosyltransferase 9"/>
    <property type="match status" value="1"/>
</dbReference>
<keyword evidence="9 24" id="KW-1133">Transmembrane helix</keyword>
<dbReference type="GO" id="GO:0032580">
    <property type="term" value="C:Golgi cisterna membrane"/>
    <property type="evidence" value="ECO:0007669"/>
    <property type="project" value="UniProtKB-SubCell"/>
</dbReference>
<dbReference type="InterPro" id="IPR055270">
    <property type="entry name" value="Glyco_tran_10_C"/>
</dbReference>
<dbReference type="GO" id="GO:0017083">
    <property type="term" value="F:4-galactosyl-N-acetylglucosaminide 3-alpha-L-fucosyltransferase activity"/>
    <property type="evidence" value="ECO:0007669"/>
    <property type="project" value="UniProtKB-EC"/>
</dbReference>
<dbReference type="Proteomes" id="UP000007635">
    <property type="component" value="Chromosome X"/>
</dbReference>
<evidence type="ECO:0000256" key="14">
    <source>
        <dbReference type="ARBA" id="ARBA00023180"/>
    </source>
</evidence>
<protein>
    <recommendedName>
        <fullName evidence="24">Fucosyltransferase</fullName>
        <ecNumber evidence="24">2.4.1.-</ecNumber>
    </recommendedName>
</protein>
<keyword evidence="6 24" id="KW-0808">Transferase</keyword>
<reference evidence="27 28" key="1">
    <citation type="journal article" date="2021" name="G3 (Bethesda)">
        <title>Improved contiguity of the threespine stickleback genome using long-read sequencing.</title>
        <authorList>
            <person name="Nath S."/>
            <person name="Shaw D.E."/>
            <person name="White M.A."/>
        </authorList>
    </citation>
    <scope>NUCLEOTIDE SEQUENCE [LARGE SCALE GENOMIC DNA]</scope>
    <source>
        <strain evidence="27 28">Lake Benthic</strain>
    </source>
</reference>
<evidence type="ECO:0000313" key="28">
    <source>
        <dbReference type="Proteomes" id="UP000007635"/>
    </source>
</evidence>
<dbReference type="Pfam" id="PF00852">
    <property type="entry name" value="Glyco_transf_10"/>
    <property type="match status" value="1"/>
</dbReference>
<evidence type="ECO:0000256" key="2">
    <source>
        <dbReference type="ARBA" id="ARBA00004934"/>
    </source>
</evidence>
<dbReference type="PANTHER" id="PTHR11929:SF10">
    <property type="entry name" value="4-GALACTOSYL-N-ACETYLGLUCOSAMINIDE 3-ALPHA-L-FUCOSYLTRANSFERASE 9"/>
    <property type="match status" value="1"/>
</dbReference>
<evidence type="ECO:0000256" key="22">
    <source>
        <dbReference type="ARBA" id="ARBA00043828"/>
    </source>
</evidence>
<comment type="catalytic activity">
    <reaction evidence="15">
        <text>a beta-D-galactosyl-(1-&gt;4)-N-acetyl-beta-D-glucosaminyl derivative + GDP-beta-L-fucose = a beta-D-galactosyl-(1-&gt;4)-[alpha-L-fucosyl-(1-&gt;3)]-N-acetyl-beta-D-glucosaminyl derivative + GDP + H(+)</text>
        <dbReference type="Rhea" id="RHEA:14257"/>
        <dbReference type="ChEBI" id="CHEBI:15378"/>
        <dbReference type="ChEBI" id="CHEBI:57273"/>
        <dbReference type="ChEBI" id="CHEBI:58189"/>
        <dbReference type="ChEBI" id="CHEBI:133507"/>
        <dbReference type="ChEBI" id="CHEBI:137941"/>
        <dbReference type="EC" id="2.4.1.152"/>
    </reaction>
    <physiologicalReaction direction="left-to-right" evidence="15">
        <dbReference type="Rhea" id="RHEA:14258"/>
    </physiologicalReaction>
</comment>
<comment type="catalytic activity">
    <reaction evidence="17">
        <text>an alpha-Neu5Ac-(2-&gt;3)-beta-D-Gal-(1-&gt;4)-beta-D-GlcNAc-(1-&gt;3)-beta-D-Gal-(1-&gt;4)-beta-D-GlcNAc derivative + GDP-beta-L-fucose = an alpha-Neu5Ac-(2-&gt;3)-beta-D-Gal-(1-&gt;4)-beta-D-GlcNAc-(1-&gt;3)-beta-D-Gal-(1-&gt;4)-[alpha-L-Fuc-(1-&gt;3)]-beta-D-GlcNAc derivative + GDP + H(+)</text>
        <dbReference type="Rhea" id="RHEA:68044"/>
        <dbReference type="ChEBI" id="CHEBI:15378"/>
        <dbReference type="ChEBI" id="CHEBI:57273"/>
        <dbReference type="ChEBI" id="CHEBI:58189"/>
        <dbReference type="ChEBI" id="CHEBI:145343"/>
        <dbReference type="ChEBI" id="CHEBI:176900"/>
    </reaction>
    <physiologicalReaction direction="left-to-right" evidence="17">
        <dbReference type="Rhea" id="RHEA:68045"/>
    </physiologicalReaction>
</comment>
<evidence type="ECO:0000256" key="20">
    <source>
        <dbReference type="ARBA" id="ARBA00036757"/>
    </source>
</evidence>
<keyword evidence="10 24" id="KW-0333">Golgi apparatus</keyword>
<evidence type="ECO:0000256" key="12">
    <source>
        <dbReference type="ARBA" id="ARBA00023136"/>
    </source>
</evidence>
<keyword evidence="14" id="KW-0325">Glycoprotein</keyword>
<comment type="catalytic activity">
    <reaction evidence="16">
        <text>alpha-D-galactosyl-(1-&gt;3)-beta-D-galactosyl-(1-&gt;4)-N-acetyl-beta-D-glucosaminyl-(1-&gt;3)-beta-D-galactosyl-(1-&gt;4)-beta-D-glucosyl-(1&lt;-&gt;1')-ceramide + GDP-beta-L-fucose = a neolactoside IV(3)-alpha-Gal,III(3)-alpha-Fuc-nLc4Cer + GDP + H(+)</text>
        <dbReference type="Rhea" id="RHEA:48380"/>
        <dbReference type="ChEBI" id="CHEBI:15378"/>
        <dbReference type="ChEBI" id="CHEBI:57273"/>
        <dbReference type="ChEBI" id="CHEBI:58189"/>
        <dbReference type="ChEBI" id="CHEBI:90380"/>
        <dbReference type="ChEBI" id="CHEBI:90381"/>
    </reaction>
    <physiologicalReaction direction="left-to-right" evidence="16">
        <dbReference type="Rhea" id="RHEA:48381"/>
    </physiologicalReaction>
</comment>
<evidence type="ECO:0000256" key="16">
    <source>
        <dbReference type="ARBA" id="ARBA00036053"/>
    </source>
</evidence>
<accession>A0AAQ4R4Z9</accession>
<sequence>MSLASHLFLRAEFSIRRFSEYTTSTGLFIGSLCGRHCESDHNHPSTEGCSKYDNSIFSLTLEGFPRYLTVLKCHTVGPPPTRKRHHPSNSETMKIPDSKKTWWITNIVAICLFGSILAFFLYLEPASPVCSPKYAPAENPQDVKPNEKPIVLLWFWPLGVRFDFKICSTNFEIDSCVLTDDRSLYSKAHGVIFYQKNIAWNLDNMPQEPRPAFQKWIWFHVESPTNTGKVPGLVNLFNLTLSYRRYADINVRNDLTIRETEAKEDFVLPKKDKLVCWIVSNNNPQTGTAVREQYYRELSKHINISVFGRAYTGNVLSYDEYYSTIASCKFYLSFENSIHRDYITEKVNGPLVAGTVPVVLGPPRENYDQFLPADAFIHVNDFPDAKSLAAFLLDMKDEAYARYFEWRKFFTATPHLLSTQNEFIQPICLACKHMSRDREYHVMHDLYQWYFK</sequence>
<comment type="pathway">
    <text evidence="1">Protein modification; protein glycosylation.</text>
</comment>
<name>A0AAQ4R4Z9_GASAC</name>
<evidence type="ECO:0000256" key="21">
    <source>
        <dbReference type="ARBA" id="ARBA00037848"/>
    </source>
</evidence>
<dbReference type="GeneTree" id="ENSGT00940000164360"/>
<evidence type="ECO:0000256" key="11">
    <source>
        <dbReference type="ARBA" id="ARBA00023098"/>
    </source>
</evidence>
<evidence type="ECO:0000256" key="17">
    <source>
        <dbReference type="ARBA" id="ARBA00036234"/>
    </source>
</evidence>
<organism evidence="27 28">
    <name type="scientific">Gasterosteus aculeatus aculeatus</name>
    <name type="common">three-spined stickleback</name>
    <dbReference type="NCBI Taxonomy" id="481459"/>
    <lineage>
        <taxon>Eukaryota</taxon>
        <taxon>Metazoa</taxon>
        <taxon>Chordata</taxon>
        <taxon>Craniata</taxon>
        <taxon>Vertebrata</taxon>
        <taxon>Euteleostomi</taxon>
        <taxon>Actinopterygii</taxon>
        <taxon>Neopterygii</taxon>
        <taxon>Teleostei</taxon>
        <taxon>Neoteleostei</taxon>
        <taxon>Acanthomorphata</taxon>
        <taxon>Eupercaria</taxon>
        <taxon>Perciformes</taxon>
        <taxon>Cottioidei</taxon>
        <taxon>Gasterosteales</taxon>
        <taxon>Gasterosteidae</taxon>
        <taxon>Gasterosteus</taxon>
    </lineage>
</organism>
<evidence type="ECO:0000256" key="23">
    <source>
        <dbReference type="ARBA" id="ARBA00043838"/>
    </source>
</evidence>
<comment type="catalytic activity">
    <reaction evidence="23">
        <text>an alpha-L-Fuc-(1-&gt;2)-beta-D-Gal-(1-&gt;4)-beta-D-GlcNAc derivative + GDP-beta-L-fucose = an alpha-L-Fuc-(1-&gt;2)-beta-D-Gal-(1-&gt;4)-[alpha-L-Fuc-(1-&gt;3)]-beta-D-GlcNAc derivative + GDP + H(+)</text>
        <dbReference type="Rhea" id="RHEA:77191"/>
        <dbReference type="ChEBI" id="CHEBI:15378"/>
        <dbReference type="ChEBI" id="CHEBI:57273"/>
        <dbReference type="ChEBI" id="CHEBI:58189"/>
        <dbReference type="ChEBI" id="CHEBI:133510"/>
        <dbReference type="ChEBI" id="CHEBI:195560"/>
    </reaction>
    <physiologicalReaction direction="left-to-right" evidence="23">
        <dbReference type="Rhea" id="RHEA:77192"/>
    </physiologicalReaction>
</comment>
<keyword evidence="28" id="KW-1185">Reference proteome</keyword>
<evidence type="ECO:0000256" key="9">
    <source>
        <dbReference type="ARBA" id="ARBA00022989"/>
    </source>
</evidence>
<comment type="catalytic activity">
    <reaction evidence="18">
        <text>alpha-N-glycoloylneuraminosyl-(2-&gt;3)-beta-D-galactosyl-(1-&gt;4)-N-acetyl-beta-D-glucosaminyl-(1-&gt;3)-beta-D-galactosyl-(1-&gt;4)-N-acetyl-beta-D-glucosaminyl-(1-&gt;3)-beta-D-galactosyl-(1-&gt;4)-beta-D-glucosyl-(1&lt;-&gt;1')-ceramide + GDP-beta-L-fucose = alpha-N-glycoloylneuraminosyl-(2-&gt;3)-beta-D-galactosyl-(1-&gt;4)-N-acetyl-beta-D-glucosaminyl-(1-&gt;3)-beta-D-galactosyl-(1-&gt;4)-[alpha-L-fucosyl-(1-&gt;3)]-N-acetyl-beta-D-glucosaminyl-(1-&gt;3)-beta-D-galactosyl-(1-&gt;4)-beta-D-glucosyl-(1&lt;-&gt;1')-ceramide + GDP + H(+)</text>
        <dbReference type="Rhea" id="RHEA:48388"/>
        <dbReference type="ChEBI" id="CHEBI:15378"/>
        <dbReference type="ChEBI" id="CHEBI:57273"/>
        <dbReference type="ChEBI" id="CHEBI:58189"/>
        <dbReference type="ChEBI" id="CHEBI:90383"/>
        <dbReference type="ChEBI" id="CHEBI:90384"/>
    </reaction>
    <physiologicalReaction direction="left-to-right" evidence="18">
        <dbReference type="Rhea" id="RHEA:48389"/>
    </physiologicalReaction>
</comment>
<keyword evidence="7 24" id="KW-0812">Transmembrane</keyword>
<comment type="catalytic activity">
    <reaction evidence="22">
        <text>beta-D-Gal-(1-&gt;4)-beta-D-GlcNAc-(1-&gt;3)-beta-D-Gal-(1-&gt;4)-D-Glc + GDP-beta-L-fucose = beta-D-Gal-(1-&gt;4)-[alpha-L-Fuc-(1-&gt;3)]-beta-D-GlcNAc-(1-&gt;3)-beta-D-Gal-(1-&gt;4)-D-Glc + GDP + H(+)</text>
        <dbReference type="Rhea" id="RHEA:77187"/>
        <dbReference type="ChEBI" id="CHEBI:15378"/>
        <dbReference type="ChEBI" id="CHEBI:57273"/>
        <dbReference type="ChEBI" id="CHEBI:58189"/>
        <dbReference type="ChEBI" id="CHEBI:60239"/>
        <dbReference type="ChEBI" id="CHEBI:61352"/>
    </reaction>
    <physiologicalReaction direction="left-to-right" evidence="22">
        <dbReference type="Rhea" id="RHEA:77188"/>
    </physiologicalReaction>
</comment>
<dbReference type="Gene3D" id="3.40.50.11660">
    <property type="entry name" value="Glycosyl transferase family 10, C-terminal domain"/>
    <property type="match status" value="1"/>
</dbReference>
<evidence type="ECO:0000256" key="4">
    <source>
        <dbReference type="ARBA" id="ARBA00011738"/>
    </source>
</evidence>
<keyword evidence="13" id="KW-1015">Disulfide bond</keyword>
<evidence type="ECO:0000256" key="18">
    <source>
        <dbReference type="ARBA" id="ARBA00036295"/>
    </source>
</evidence>
<evidence type="ECO:0000256" key="6">
    <source>
        <dbReference type="ARBA" id="ARBA00022679"/>
    </source>
</evidence>
<evidence type="ECO:0000256" key="3">
    <source>
        <dbReference type="ARBA" id="ARBA00008919"/>
    </source>
</evidence>
<evidence type="ECO:0000256" key="7">
    <source>
        <dbReference type="ARBA" id="ARBA00022692"/>
    </source>
</evidence>
<dbReference type="Pfam" id="PF17039">
    <property type="entry name" value="Glyco_tran_10_N"/>
    <property type="match status" value="1"/>
</dbReference>
<dbReference type="EC" id="2.4.1.-" evidence="24"/>
<feature type="domain" description="Fucosyltransferase N-terminal" evidence="26">
    <location>
        <begin position="147"/>
        <end position="252"/>
    </location>
</feature>
<comment type="catalytic activity">
    <reaction evidence="20">
        <text>a neolactoside nLc4Cer + GDP-beta-L-fucose = a neolactoside III(3)-alpha-Fuc-nLc4Cer + GDP + H(+)</text>
        <dbReference type="Rhea" id="RHEA:48376"/>
        <dbReference type="ChEBI" id="CHEBI:15378"/>
        <dbReference type="ChEBI" id="CHEBI:57273"/>
        <dbReference type="ChEBI" id="CHEBI:58189"/>
        <dbReference type="ChEBI" id="CHEBI:90376"/>
        <dbReference type="ChEBI" id="CHEBI:90379"/>
    </reaction>
    <physiologicalReaction direction="left-to-right" evidence="20">
        <dbReference type="Rhea" id="RHEA:48377"/>
    </physiologicalReaction>
</comment>
<dbReference type="AlphaFoldDB" id="A0AAQ4R4Z9"/>
<reference evidence="27" key="3">
    <citation type="submission" date="2025-09" db="UniProtKB">
        <authorList>
            <consortium name="Ensembl"/>
        </authorList>
    </citation>
    <scope>IDENTIFICATION</scope>
</reference>
<proteinExistence type="inferred from homology"/>
<evidence type="ECO:0000259" key="25">
    <source>
        <dbReference type="Pfam" id="PF00852"/>
    </source>
</evidence>
<dbReference type="Ensembl" id="ENSGACT00000079255.1">
    <property type="protein sequence ID" value="ENSGACP00000058736.1"/>
    <property type="gene ID" value="ENSGACG00000006436.2"/>
</dbReference>
<evidence type="ECO:0000256" key="19">
    <source>
        <dbReference type="ARBA" id="ARBA00036481"/>
    </source>
</evidence>
<reference evidence="27" key="2">
    <citation type="submission" date="2025-08" db="UniProtKB">
        <authorList>
            <consortium name="Ensembl"/>
        </authorList>
    </citation>
    <scope>IDENTIFICATION</scope>
</reference>
<dbReference type="InterPro" id="IPR001503">
    <property type="entry name" value="Glyco_trans_10"/>
</dbReference>
<evidence type="ECO:0000256" key="1">
    <source>
        <dbReference type="ARBA" id="ARBA00004922"/>
    </source>
</evidence>
<evidence type="ECO:0000256" key="13">
    <source>
        <dbReference type="ARBA" id="ARBA00023157"/>
    </source>
</evidence>
<dbReference type="GO" id="GO:0006629">
    <property type="term" value="P:lipid metabolic process"/>
    <property type="evidence" value="ECO:0007669"/>
    <property type="project" value="UniProtKB-KW"/>
</dbReference>
<keyword evidence="8" id="KW-0735">Signal-anchor</keyword>